<evidence type="ECO:0000313" key="2">
    <source>
        <dbReference type="Proteomes" id="UP000199514"/>
    </source>
</evidence>
<protein>
    <submittedName>
        <fullName evidence="1">Uncharacterized protein</fullName>
    </submittedName>
</protein>
<dbReference type="Proteomes" id="UP000199514">
    <property type="component" value="Unassembled WGS sequence"/>
</dbReference>
<name>A0A1I1EAL4_9BACT</name>
<gene>
    <name evidence="1" type="ORF">SAMN05421780_101719</name>
</gene>
<evidence type="ECO:0000313" key="1">
    <source>
        <dbReference type="EMBL" id="SFB84159.1"/>
    </source>
</evidence>
<dbReference type="EMBL" id="FOLE01000001">
    <property type="protein sequence ID" value="SFB84159.1"/>
    <property type="molecule type" value="Genomic_DNA"/>
</dbReference>
<dbReference type="AlphaFoldDB" id="A0A1I1EAL4"/>
<dbReference type="STRING" id="927664.SAMN05421780_101719"/>
<dbReference type="Pfam" id="PF22028">
    <property type="entry name" value="DUF6934"/>
    <property type="match status" value="1"/>
</dbReference>
<proteinExistence type="predicted"/>
<organism evidence="1 2">
    <name type="scientific">Flexibacter flexilis DSM 6793</name>
    <dbReference type="NCBI Taxonomy" id="927664"/>
    <lineage>
        <taxon>Bacteria</taxon>
        <taxon>Pseudomonadati</taxon>
        <taxon>Bacteroidota</taxon>
        <taxon>Cytophagia</taxon>
        <taxon>Cytophagales</taxon>
        <taxon>Flexibacteraceae</taxon>
        <taxon>Flexibacter</taxon>
    </lineage>
</organism>
<reference evidence="1 2" key="1">
    <citation type="submission" date="2016-10" db="EMBL/GenBank/DDBJ databases">
        <authorList>
            <person name="de Groot N.N."/>
        </authorList>
    </citation>
    <scope>NUCLEOTIDE SEQUENCE [LARGE SCALE GENOMIC DNA]</scope>
    <source>
        <strain evidence="1 2">DSM 6793</strain>
    </source>
</reference>
<sequence>MSKENTYPLIESDELQPLQFVFISKGLRDIIKIVEYFYTHDIEGKRVFNLGFGDYNIDNDSVIDDESTNNGDAYKVFNTVLNTIPLFFQINPNDLLIVRGSDSKTLFIDKCRATCTKNCDELCKKSHRRITIYCNYINKNYNQLCLEYEFWGGISTPNAQTEFEQYLPHNVYDTVLLKKIKH</sequence>
<keyword evidence="2" id="KW-1185">Reference proteome</keyword>
<dbReference type="InterPro" id="IPR053865">
    <property type="entry name" value="DUF6934"/>
</dbReference>
<accession>A0A1I1EAL4</accession>